<evidence type="ECO:0008006" key="4">
    <source>
        <dbReference type="Google" id="ProtNLM"/>
    </source>
</evidence>
<evidence type="ECO:0000313" key="3">
    <source>
        <dbReference type="Proteomes" id="UP000646365"/>
    </source>
</evidence>
<dbReference type="RefSeq" id="WP_189048159.1">
    <property type="nucleotide sequence ID" value="NZ_BMJQ01000009.1"/>
</dbReference>
<accession>A0A8J2YV22</accession>
<protein>
    <recommendedName>
        <fullName evidence="4">Secreted protein</fullName>
    </recommendedName>
</protein>
<evidence type="ECO:0000313" key="2">
    <source>
        <dbReference type="EMBL" id="GGF26368.1"/>
    </source>
</evidence>
<keyword evidence="1" id="KW-0732">Signal</keyword>
<name>A0A8J2YV22_9PROT</name>
<reference evidence="2" key="1">
    <citation type="journal article" date="2014" name="Int. J. Syst. Evol. Microbiol.">
        <title>Complete genome sequence of Corynebacterium casei LMG S-19264T (=DSM 44701T), isolated from a smear-ripened cheese.</title>
        <authorList>
            <consortium name="US DOE Joint Genome Institute (JGI-PGF)"/>
            <person name="Walter F."/>
            <person name="Albersmeier A."/>
            <person name="Kalinowski J."/>
            <person name="Ruckert C."/>
        </authorList>
    </citation>
    <scope>NUCLEOTIDE SEQUENCE</scope>
    <source>
        <strain evidence="2">CGMCC 1.15725</strain>
    </source>
</reference>
<organism evidence="2 3">
    <name type="scientific">Aliidongia dinghuensis</name>
    <dbReference type="NCBI Taxonomy" id="1867774"/>
    <lineage>
        <taxon>Bacteria</taxon>
        <taxon>Pseudomonadati</taxon>
        <taxon>Pseudomonadota</taxon>
        <taxon>Alphaproteobacteria</taxon>
        <taxon>Rhodospirillales</taxon>
        <taxon>Dongiaceae</taxon>
        <taxon>Aliidongia</taxon>
    </lineage>
</organism>
<proteinExistence type="predicted"/>
<sequence length="93" mass="10396">MQEHFFRLLRAGGLAGFLPLAAVAAPPPSDNSQYPTRAAAEDHCPGEVIVWVDLDARVYYFRGQDRYGSTKRGAYMCQRDVKSGGYRQNRSGR</sequence>
<gene>
    <name evidence="2" type="ORF">GCM10011611_35530</name>
</gene>
<feature type="chain" id="PRO_5035172582" description="Secreted protein" evidence="1">
    <location>
        <begin position="25"/>
        <end position="93"/>
    </location>
</feature>
<keyword evidence="3" id="KW-1185">Reference proteome</keyword>
<dbReference type="Proteomes" id="UP000646365">
    <property type="component" value="Unassembled WGS sequence"/>
</dbReference>
<comment type="caution">
    <text evidence="2">The sequence shown here is derived from an EMBL/GenBank/DDBJ whole genome shotgun (WGS) entry which is preliminary data.</text>
</comment>
<dbReference type="EMBL" id="BMJQ01000009">
    <property type="protein sequence ID" value="GGF26368.1"/>
    <property type="molecule type" value="Genomic_DNA"/>
</dbReference>
<evidence type="ECO:0000256" key="1">
    <source>
        <dbReference type="SAM" id="SignalP"/>
    </source>
</evidence>
<feature type="signal peptide" evidence="1">
    <location>
        <begin position="1"/>
        <end position="24"/>
    </location>
</feature>
<reference evidence="2" key="2">
    <citation type="submission" date="2020-09" db="EMBL/GenBank/DDBJ databases">
        <authorList>
            <person name="Sun Q."/>
            <person name="Zhou Y."/>
        </authorList>
    </citation>
    <scope>NUCLEOTIDE SEQUENCE</scope>
    <source>
        <strain evidence="2">CGMCC 1.15725</strain>
    </source>
</reference>
<dbReference type="AlphaFoldDB" id="A0A8J2YV22"/>